<dbReference type="CDD" id="cd17502">
    <property type="entry name" value="MFS_Azr1_MDR_like"/>
    <property type="match status" value="1"/>
</dbReference>
<name>A0A0H5CFR3_CYBJN</name>
<dbReference type="Proteomes" id="UP000038830">
    <property type="component" value="Unassembled WGS sequence"/>
</dbReference>
<dbReference type="SUPFAM" id="SSF103473">
    <property type="entry name" value="MFS general substrate transporter"/>
    <property type="match status" value="1"/>
</dbReference>
<feature type="transmembrane region" description="Helical" evidence="7">
    <location>
        <begin position="515"/>
        <end position="533"/>
    </location>
</feature>
<feature type="region of interest" description="Disordered" evidence="6">
    <location>
        <begin position="543"/>
        <end position="597"/>
    </location>
</feature>
<feature type="transmembrane region" description="Helical" evidence="7">
    <location>
        <begin position="41"/>
        <end position="61"/>
    </location>
</feature>
<keyword evidence="4 7" id="KW-1133">Transmembrane helix</keyword>
<evidence type="ECO:0000256" key="1">
    <source>
        <dbReference type="ARBA" id="ARBA00004141"/>
    </source>
</evidence>
<feature type="compositionally biased region" description="Basic and acidic residues" evidence="6">
    <location>
        <begin position="543"/>
        <end position="556"/>
    </location>
</feature>
<feature type="transmembrane region" description="Helical" evidence="7">
    <location>
        <begin position="134"/>
        <end position="154"/>
    </location>
</feature>
<feature type="transmembrane region" description="Helical" evidence="7">
    <location>
        <begin position="342"/>
        <end position="361"/>
    </location>
</feature>
<dbReference type="PROSITE" id="PS50850">
    <property type="entry name" value="MFS"/>
    <property type="match status" value="1"/>
</dbReference>
<feature type="transmembrane region" description="Helical" evidence="7">
    <location>
        <begin position="238"/>
        <end position="255"/>
    </location>
</feature>
<feature type="region of interest" description="Disordered" evidence="6">
    <location>
        <begin position="1"/>
        <end position="26"/>
    </location>
</feature>
<evidence type="ECO:0000313" key="10">
    <source>
        <dbReference type="Proteomes" id="UP000038830"/>
    </source>
</evidence>
<dbReference type="Gene3D" id="1.20.1720.10">
    <property type="entry name" value="Multidrug resistance protein D"/>
    <property type="match status" value="1"/>
</dbReference>
<dbReference type="PANTHER" id="PTHR23501:SF198">
    <property type="entry name" value="AZOLE RESISTANCE PROTEIN 1-RELATED"/>
    <property type="match status" value="1"/>
</dbReference>
<keyword evidence="5 7" id="KW-0472">Membrane</keyword>
<dbReference type="InterPro" id="IPR020846">
    <property type="entry name" value="MFS_dom"/>
</dbReference>
<evidence type="ECO:0000313" key="9">
    <source>
        <dbReference type="EMBL" id="CEP23429.1"/>
    </source>
</evidence>
<evidence type="ECO:0000256" key="2">
    <source>
        <dbReference type="ARBA" id="ARBA00008335"/>
    </source>
</evidence>
<sequence>MMTDKAESNRDVESQHKNKFVENDAGDGTNRFDQQEHGLKLVLSVLSCAIALFLIAVDQTIVFTTIETIGNKWGEYQKSTWVASGYMLTMAMFVQIWGKCSIYFGRKPSLLLAISIFELGSLICGVAPSMDALIVGRVIAGIGGGGIQVLVFIVVSELVPISRRSLMFAILGVIFSVASIVGPVMGGAFTDNVTWRWCYYINLPLGGCALVLLILFFKPPSSKFTWKEKFSQIDYIGSGLLMAGIVLILMALTVGGQQLPWSSGGTITLFVLGGVISIIFIIWNFKWSKRQVIPTDIIVKKSVDAPCFHIFLCFLIFMAFCLYFTTYFQVVRGYDAIKAGVHFFPLVISLVLSSISTGVLVRKTRYIMPFAILSGVTGAVGLGVSSLLTETSSLSQTIGYMILPGISVGTGLQASLISSQVNAPKSMGGMIMTTSFTNFSRALGGAFGSVLAQVIYNSSLHNKATAAIKNNPAIFGDIDLGDVDLILSSPRVIRTLPSDAQTIILKAVMESIRNVFYFCTGIASLMFVVTLLYSPKRLPSDAQVEHKTDYEPKHDATTQPIHEPLDTSRSSADVSSPEGKAADFISQEDVKLTRSRT</sequence>
<feature type="transmembrane region" description="Helical" evidence="7">
    <location>
        <begin position="110"/>
        <end position="128"/>
    </location>
</feature>
<feature type="transmembrane region" description="Helical" evidence="7">
    <location>
        <begin position="81"/>
        <end position="98"/>
    </location>
</feature>
<feature type="transmembrane region" description="Helical" evidence="7">
    <location>
        <begin position="368"/>
        <end position="388"/>
    </location>
</feature>
<accession>A0A0H5CFR3</accession>
<feature type="transmembrane region" description="Helical" evidence="7">
    <location>
        <begin position="400"/>
        <end position="418"/>
    </location>
</feature>
<proteinExistence type="inferred from homology"/>
<reference evidence="10" key="1">
    <citation type="journal article" date="2015" name="J. Biotechnol.">
        <title>The structure of the Cyberlindnera jadinii genome and its relation to Candida utilis analyzed by the occurrence of single nucleotide polymorphisms.</title>
        <authorList>
            <person name="Rupp O."/>
            <person name="Brinkrolf K."/>
            <person name="Buerth C."/>
            <person name="Kunigo M."/>
            <person name="Schneider J."/>
            <person name="Jaenicke S."/>
            <person name="Goesmann A."/>
            <person name="Puehler A."/>
            <person name="Jaeger K.-E."/>
            <person name="Ernst J.F."/>
        </authorList>
    </citation>
    <scope>NUCLEOTIDE SEQUENCE [LARGE SCALE GENOMIC DNA]</scope>
    <source>
        <strain evidence="10">ATCC 18201 / CBS 1600 / BCRC 20928 / JCM 3617 / NBRC 0987 / NRRL Y-1542</strain>
    </source>
</reference>
<dbReference type="PANTHER" id="PTHR23501">
    <property type="entry name" value="MAJOR FACILITATOR SUPERFAMILY"/>
    <property type="match status" value="1"/>
</dbReference>
<evidence type="ECO:0000256" key="7">
    <source>
        <dbReference type="SAM" id="Phobius"/>
    </source>
</evidence>
<feature type="transmembrane region" description="Helical" evidence="7">
    <location>
        <begin position="306"/>
        <end position="330"/>
    </location>
</feature>
<keyword evidence="3 7" id="KW-0812">Transmembrane</keyword>
<dbReference type="Pfam" id="PF07690">
    <property type="entry name" value="MFS_1"/>
    <property type="match status" value="1"/>
</dbReference>
<feature type="compositionally biased region" description="Basic and acidic residues" evidence="6">
    <location>
        <begin position="1"/>
        <end position="22"/>
    </location>
</feature>
<evidence type="ECO:0000256" key="5">
    <source>
        <dbReference type="ARBA" id="ARBA00023136"/>
    </source>
</evidence>
<feature type="transmembrane region" description="Helical" evidence="7">
    <location>
        <begin position="267"/>
        <end position="285"/>
    </location>
</feature>
<comment type="similarity">
    <text evidence="2">Belongs to the major facilitator superfamily.</text>
</comment>
<organism evidence="9 10">
    <name type="scientific">Cyberlindnera jadinii (strain ATCC 18201 / CBS 1600 / BCRC 20928 / JCM 3617 / NBRC 0987 / NRRL Y-1542)</name>
    <name type="common">Torula yeast</name>
    <name type="synonym">Candida utilis</name>
    <dbReference type="NCBI Taxonomy" id="983966"/>
    <lineage>
        <taxon>Eukaryota</taxon>
        <taxon>Fungi</taxon>
        <taxon>Dikarya</taxon>
        <taxon>Ascomycota</taxon>
        <taxon>Saccharomycotina</taxon>
        <taxon>Saccharomycetes</taxon>
        <taxon>Phaffomycetales</taxon>
        <taxon>Phaffomycetaceae</taxon>
        <taxon>Cyberlindnera</taxon>
    </lineage>
</organism>
<feature type="transmembrane region" description="Helical" evidence="7">
    <location>
        <begin position="166"/>
        <end position="185"/>
    </location>
</feature>
<evidence type="ECO:0000256" key="6">
    <source>
        <dbReference type="SAM" id="MobiDB-lite"/>
    </source>
</evidence>
<feature type="domain" description="Major facilitator superfamily (MFS) profile" evidence="8">
    <location>
        <begin position="44"/>
        <end position="538"/>
    </location>
</feature>
<dbReference type="Gene3D" id="1.20.1250.20">
    <property type="entry name" value="MFS general substrate transporter like domains"/>
    <property type="match status" value="1"/>
</dbReference>
<evidence type="ECO:0000259" key="8">
    <source>
        <dbReference type="PROSITE" id="PS50850"/>
    </source>
</evidence>
<evidence type="ECO:0000256" key="4">
    <source>
        <dbReference type="ARBA" id="ARBA00022989"/>
    </source>
</evidence>
<protein>
    <recommendedName>
        <fullName evidence="8">Major facilitator superfamily (MFS) profile domain-containing protein</fullName>
    </recommendedName>
</protein>
<feature type="transmembrane region" description="Helical" evidence="7">
    <location>
        <begin position="197"/>
        <end position="217"/>
    </location>
</feature>
<evidence type="ECO:0000256" key="3">
    <source>
        <dbReference type="ARBA" id="ARBA00022692"/>
    </source>
</evidence>
<gene>
    <name evidence="9" type="ORF">BN1211_4011</name>
</gene>
<dbReference type="EMBL" id="CDQK01000004">
    <property type="protein sequence ID" value="CEP23429.1"/>
    <property type="molecule type" value="Genomic_DNA"/>
</dbReference>
<comment type="subcellular location">
    <subcellularLocation>
        <location evidence="1">Membrane</location>
        <topology evidence="1">Multi-pass membrane protein</topology>
    </subcellularLocation>
</comment>
<dbReference type="InterPro" id="IPR036259">
    <property type="entry name" value="MFS_trans_sf"/>
</dbReference>
<dbReference type="InterPro" id="IPR011701">
    <property type="entry name" value="MFS"/>
</dbReference>
<dbReference type="AlphaFoldDB" id="A0A0H5CFR3"/>
<dbReference type="GO" id="GO:0005886">
    <property type="term" value="C:plasma membrane"/>
    <property type="evidence" value="ECO:0007669"/>
    <property type="project" value="TreeGrafter"/>
</dbReference>
<feature type="compositionally biased region" description="Basic and acidic residues" evidence="6">
    <location>
        <begin position="588"/>
        <end position="597"/>
    </location>
</feature>
<dbReference type="GO" id="GO:0022857">
    <property type="term" value="F:transmembrane transporter activity"/>
    <property type="evidence" value="ECO:0007669"/>
    <property type="project" value="InterPro"/>
</dbReference>